<comment type="caution">
    <text evidence="1">The sequence shown here is derived from an EMBL/GenBank/DDBJ whole genome shotgun (WGS) entry which is preliminary data.</text>
</comment>
<evidence type="ECO:0000313" key="2">
    <source>
        <dbReference type="Proteomes" id="UP000231025"/>
    </source>
</evidence>
<organism evidence="1 2">
    <name type="scientific">Candidatus Roizmanbacteria bacterium CG23_combo_of_CG06-09_8_20_14_all_35_49</name>
    <dbReference type="NCBI Taxonomy" id="1974863"/>
    <lineage>
        <taxon>Bacteria</taxon>
        <taxon>Candidatus Roizmaniibacteriota</taxon>
    </lineage>
</organism>
<reference evidence="1 2" key="1">
    <citation type="submission" date="2017-09" db="EMBL/GenBank/DDBJ databases">
        <title>Depth-based differentiation of microbial function through sediment-hosted aquifers and enrichment of novel symbionts in the deep terrestrial subsurface.</title>
        <authorList>
            <person name="Probst A.J."/>
            <person name="Ladd B."/>
            <person name="Jarett J.K."/>
            <person name="Geller-Mcgrath D.E."/>
            <person name="Sieber C.M."/>
            <person name="Emerson J.B."/>
            <person name="Anantharaman K."/>
            <person name="Thomas B.C."/>
            <person name="Malmstrom R."/>
            <person name="Stieglmeier M."/>
            <person name="Klingl A."/>
            <person name="Woyke T."/>
            <person name="Ryan C.M."/>
            <person name="Banfield J.F."/>
        </authorList>
    </citation>
    <scope>NUCLEOTIDE SEQUENCE [LARGE SCALE GENOMIC DNA]</scope>
    <source>
        <strain evidence="1">CG23_combo_of_CG06-09_8_20_14_all_35_49</strain>
    </source>
</reference>
<evidence type="ECO:0000313" key="1">
    <source>
        <dbReference type="EMBL" id="PIP15248.1"/>
    </source>
</evidence>
<dbReference type="EMBL" id="PCRE01000012">
    <property type="protein sequence ID" value="PIP15248.1"/>
    <property type="molecule type" value="Genomic_DNA"/>
</dbReference>
<protein>
    <submittedName>
        <fullName evidence="1">Uncharacterized protein</fullName>
    </submittedName>
</protein>
<accession>A0A2G9Y7N1</accession>
<name>A0A2G9Y7N1_9BACT</name>
<dbReference type="AlphaFoldDB" id="A0A2G9Y7N1"/>
<sequence length="866" mass="98871">MNKLKLINMSEQTAEILTQPERSCYLSVVNQLNITLGLETHPWHFTEISTADYLRRNVIAINFDRFLRNIDEETFLKLIKASKDDGKIEFDEQRDAAFFTPHATNGLKELATDIEQRLRIAISQGIISETDVDFDSLNELLQSRKDIVIFYSKNLAENHNRSEKQIFAAEIGHLIAKSFGITILLPEIEEIFDRACQVAIGEPISPLIPQDHQILEEERQKDQQLVDEYHDLFDGCNNMAEAERKKLRKAMPSRYTESQKQERLNKILGLSHMKDYHANLEEISIPPLEEYVYQQKTGLGYYSGLYKAHLRAGYVIEQIWKALEDNTQATERLPQIIFNALKLRESHPDSISILSFDLFTKSVLDNLDELNKPHIDTTDKYYFSEPTEPFNEERFKTAIATIQDFCESVFYEKPEADPELPRVKYEQISQYADILNYAFYSQGHLQLVSNYVGYLIKAMSALKERRPVNITYELPLSLVSNNFSRLEEVIRSTKKTDKLELMTARRYLDLLYNYAELAEQGYGRAGQEAVMVLERSIDVILAGWRDQADYNRYEFLSFLGMIVQYGQTKSRDQAKNIIMNSLLNDIDHSEVVGKIMNSKYPKVRELATPILKADLEKYQLDSEDLLAGWAASDNHHEIPIGNNLNTIIEIEKLRPGIAKTIGSEFGIRDFGRYPSQLLVAQYDEINNMVKPYGIILYPYTDHNGAFYGDLITFLNLYDQISNTHNLRIVECKSKQQAISVLNRLRKRYGKSDFAIIGGHGTANSIDLGEDSISLEDILRKGFEAASLIFNDSPTIILSSCSTGATQGIGQEISGKLNCTIIAPDKPTSISSISVVQGQDKLLFDVKYQEALASQTYRNAQNIKNIS</sequence>
<dbReference type="Proteomes" id="UP000231025">
    <property type="component" value="Unassembled WGS sequence"/>
</dbReference>
<gene>
    <name evidence="1" type="ORF">COX47_00750</name>
</gene>
<proteinExistence type="predicted"/>